<dbReference type="KEGG" id="lenr:94171686"/>
<evidence type="ECO:0000256" key="8">
    <source>
        <dbReference type="ARBA" id="ARBA00048090"/>
    </source>
</evidence>
<dbReference type="PANTHER" id="PTHR43442">
    <property type="entry name" value="GLUCONOKINASE-RELATED"/>
    <property type="match status" value="1"/>
</dbReference>
<dbReference type="SUPFAM" id="SSF52540">
    <property type="entry name" value="P-loop containing nucleoside triphosphate hydrolases"/>
    <property type="match status" value="1"/>
</dbReference>
<keyword evidence="5 9" id="KW-0547">Nucleotide-binding</keyword>
<organism evidence="10 11">
    <name type="scientific">Leishmania enriettii</name>
    <dbReference type="NCBI Taxonomy" id="5663"/>
    <lineage>
        <taxon>Eukaryota</taxon>
        <taxon>Discoba</taxon>
        <taxon>Euglenozoa</taxon>
        <taxon>Kinetoplastea</taxon>
        <taxon>Metakinetoplastina</taxon>
        <taxon>Trypanosomatida</taxon>
        <taxon>Trypanosomatidae</taxon>
        <taxon>Leishmaniinae</taxon>
        <taxon>Leishmania</taxon>
    </lineage>
</organism>
<evidence type="ECO:0000256" key="5">
    <source>
        <dbReference type="ARBA" id="ARBA00022741"/>
    </source>
</evidence>
<dbReference type="EC" id="2.7.1.12" evidence="3 9"/>
<evidence type="ECO:0000256" key="4">
    <source>
        <dbReference type="ARBA" id="ARBA00022679"/>
    </source>
</evidence>
<keyword evidence="11" id="KW-1185">Reference proteome</keyword>
<dbReference type="NCBIfam" id="TIGR01313">
    <property type="entry name" value="therm_gnt_kin"/>
    <property type="match status" value="1"/>
</dbReference>
<dbReference type="GO" id="GO:0046316">
    <property type="term" value="F:gluconokinase activity"/>
    <property type="evidence" value="ECO:0007669"/>
    <property type="project" value="UniProtKB-EC"/>
</dbReference>
<evidence type="ECO:0000256" key="9">
    <source>
        <dbReference type="RuleBase" id="RU363066"/>
    </source>
</evidence>
<dbReference type="GO" id="GO:0005524">
    <property type="term" value="F:ATP binding"/>
    <property type="evidence" value="ECO:0007669"/>
    <property type="project" value="UniProtKB-KW"/>
</dbReference>
<dbReference type="Gene3D" id="3.40.50.300">
    <property type="entry name" value="P-loop containing nucleotide triphosphate hydrolases"/>
    <property type="match status" value="1"/>
</dbReference>
<evidence type="ECO:0000256" key="2">
    <source>
        <dbReference type="ARBA" id="ARBA00008420"/>
    </source>
</evidence>
<dbReference type="InterPro" id="IPR006001">
    <property type="entry name" value="Therm_gnt_kin"/>
</dbReference>
<sequence>MPRQVSAVVVCGPSGVGKTTVGQELALLLKCPFVEGDDYHSNENKEKMRSGVPLTDEDRAPWLLRLREEVLAPCKGRGAVSVVLACSALRQRYRDVLRGMDRSKGATEAVGTPQNTEVFFVLLSGDVKLIEERLRARQGHFMPVSQHLSQQCTLEALQPTELGATVDLADPPELIAKKAAEMIRITTTSPPAALQPAPPTCA</sequence>
<evidence type="ECO:0000256" key="7">
    <source>
        <dbReference type="ARBA" id="ARBA00022840"/>
    </source>
</evidence>
<dbReference type="GO" id="GO:0005975">
    <property type="term" value="P:carbohydrate metabolic process"/>
    <property type="evidence" value="ECO:0007669"/>
    <property type="project" value="InterPro"/>
</dbReference>
<dbReference type="GO" id="GO:0005737">
    <property type="term" value="C:cytoplasm"/>
    <property type="evidence" value="ECO:0007669"/>
    <property type="project" value="TreeGrafter"/>
</dbReference>
<reference evidence="10 11" key="1">
    <citation type="submission" date="2021-02" db="EMBL/GenBank/DDBJ databases">
        <title>Leishmania (Mundinia) enrietti genome sequencing and assembly.</title>
        <authorList>
            <person name="Almutairi H."/>
            <person name="Gatherer D."/>
        </authorList>
    </citation>
    <scope>NUCLEOTIDE SEQUENCE [LARGE SCALE GENOMIC DNA]</scope>
    <source>
        <strain evidence="10">CUR178</strain>
    </source>
</reference>
<dbReference type="GeneID" id="94171686"/>
<evidence type="ECO:0000313" key="11">
    <source>
        <dbReference type="Proteomes" id="UP000674179"/>
    </source>
</evidence>
<keyword evidence="6 9" id="KW-0418">Kinase</keyword>
<dbReference type="UniPathway" id="UPA00792"/>
<evidence type="ECO:0000313" key="10">
    <source>
        <dbReference type="EMBL" id="KAG5475018.1"/>
    </source>
</evidence>
<keyword evidence="7 9" id="KW-0067">ATP-binding</keyword>
<keyword evidence="4 9" id="KW-0808">Transferase</keyword>
<evidence type="ECO:0000256" key="3">
    <source>
        <dbReference type="ARBA" id="ARBA00012054"/>
    </source>
</evidence>
<comment type="catalytic activity">
    <reaction evidence="8 9">
        <text>D-gluconate + ATP = 6-phospho-D-gluconate + ADP + H(+)</text>
        <dbReference type="Rhea" id="RHEA:19433"/>
        <dbReference type="ChEBI" id="CHEBI:15378"/>
        <dbReference type="ChEBI" id="CHEBI:18391"/>
        <dbReference type="ChEBI" id="CHEBI:30616"/>
        <dbReference type="ChEBI" id="CHEBI:58759"/>
        <dbReference type="ChEBI" id="CHEBI:456216"/>
        <dbReference type="EC" id="2.7.1.12"/>
    </reaction>
</comment>
<dbReference type="RefSeq" id="XP_067691547.1">
    <property type="nucleotide sequence ID" value="XM_067836176.1"/>
</dbReference>
<dbReference type="AlphaFoldDB" id="A0A836HE19"/>
<evidence type="ECO:0000256" key="1">
    <source>
        <dbReference type="ARBA" id="ARBA00004875"/>
    </source>
</evidence>
<dbReference type="PANTHER" id="PTHR43442:SF3">
    <property type="entry name" value="GLUCONOKINASE-RELATED"/>
    <property type="match status" value="1"/>
</dbReference>
<dbReference type="Proteomes" id="UP000674179">
    <property type="component" value="Chromosome 28"/>
</dbReference>
<protein>
    <recommendedName>
        <fullName evidence="3 9">Gluconokinase</fullName>
        <ecNumber evidence="3 9">2.7.1.12</ecNumber>
    </recommendedName>
</protein>
<accession>A0A836HE19</accession>
<name>A0A836HE19_LEIEN</name>
<comment type="pathway">
    <text evidence="1 9">Carbohydrate acid metabolism; D-gluconate degradation.</text>
</comment>
<dbReference type="OrthoDB" id="275177at2759"/>
<evidence type="ECO:0000256" key="6">
    <source>
        <dbReference type="ARBA" id="ARBA00022777"/>
    </source>
</evidence>
<proteinExistence type="inferred from homology"/>
<comment type="similarity">
    <text evidence="2 9">Belongs to the gluconokinase GntK/GntV family.</text>
</comment>
<dbReference type="CDD" id="cd02021">
    <property type="entry name" value="GntK"/>
    <property type="match status" value="1"/>
</dbReference>
<gene>
    <name evidence="10" type="ORF">CUR178_04468</name>
</gene>
<comment type="caution">
    <text evidence="10">The sequence shown here is derived from an EMBL/GenBank/DDBJ whole genome shotgun (WGS) entry which is preliminary data.</text>
</comment>
<dbReference type="InterPro" id="IPR027417">
    <property type="entry name" value="P-loop_NTPase"/>
</dbReference>
<dbReference type="EMBL" id="JAFHKP010000028">
    <property type="protein sequence ID" value="KAG5475018.1"/>
    <property type="molecule type" value="Genomic_DNA"/>
</dbReference>
<dbReference type="Pfam" id="PF13671">
    <property type="entry name" value="AAA_33"/>
    <property type="match status" value="1"/>
</dbReference>